<dbReference type="Proteomes" id="UP001589575">
    <property type="component" value="Unassembled WGS sequence"/>
</dbReference>
<gene>
    <name evidence="1" type="ORF">ACFFX0_02975</name>
</gene>
<reference evidence="1 2" key="1">
    <citation type="submission" date="2024-09" db="EMBL/GenBank/DDBJ databases">
        <authorList>
            <person name="Sun Q."/>
            <person name="Mori K."/>
        </authorList>
    </citation>
    <scope>NUCLEOTIDE SEQUENCE [LARGE SCALE GENOMIC DNA]</scope>
    <source>
        <strain evidence="1 2">CCM 7609</strain>
    </source>
</reference>
<name>A0ABV5FU41_9MICC</name>
<protein>
    <submittedName>
        <fullName evidence="1">Uncharacterized protein</fullName>
    </submittedName>
</protein>
<accession>A0ABV5FU41</accession>
<evidence type="ECO:0000313" key="1">
    <source>
        <dbReference type="EMBL" id="MFB9070207.1"/>
    </source>
</evidence>
<evidence type="ECO:0000313" key="2">
    <source>
        <dbReference type="Proteomes" id="UP001589575"/>
    </source>
</evidence>
<dbReference type="EMBL" id="JBHMFI010000001">
    <property type="protein sequence ID" value="MFB9070207.1"/>
    <property type="molecule type" value="Genomic_DNA"/>
</dbReference>
<organism evidence="1 2">
    <name type="scientific">Citricoccus parietis</name>
    <dbReference type="NCBI Taxonomy" id="592307"/>
    <lineage>
        <taxon>Bacteria</taxon>
        <taxon>Bacillati</taxon>
        <taxon>Actinomycetota</taxon>
        <taxon>Actinomycetes</taxon>
        <taxon>Micrococcales</taxon>
        <taxon>Micrococcaceae</taxon>
        <taxon>Citricoccus</taxon>
    </lineage>
</organism>
<keyword evidence="2" id="KW-1185">Reference proteome</keyword>
<proteinExistence type="predicted"/>
<sequence length="41" mass="4483">MAWRRDSPLPCSEPWAVVVACRRGATEGASEADVLWIIGLL</sequence>
<comment type="caution">
    <text evidence="1">The sequence shown here is derived from an EMBL/GenBank/DDBJ whole genome shotgun (WGS) entry which is preliminary data.</text>
</comment>